<comment type="caution">
    <text evidence="1">The sequence shown here is derived from an EMBL/GenBank/DDBJ whole genome shotgun (WGS) entry which is preliminary data.</text>
</comment>
<protein>
    <submittedName>
        <fullName evidence="1">Uncharacterized protein</fullName>
    </submittedName>
</protein>
<name>A0ABR2JEA6_9EUKA</name>
<proteinExistence type="predicted"/>
<organism evidence="1 2">
    <name type="scientific">Tritrichomonas musculus</name>
    <dbReference type="NCBI Taxonomy" id="1915356"/>
    <lineage>
        <taxon>Eukaryota</taxon>
        <taxon>Metamonada</taxon>
        <taxon>Parabasalia</taxon>
        <taxon>Tritrichomonadida</taxon>
        <taxon>Tritrichomonadidae</taxon>
        <taxon>Tritrichomonas</taxon>
    </lineage>
</organism>
<dbReference type="EMBL" id="JAPFFF010000012">
    <property type="protein sequence ID" value="KAK8876074.1"/>
    <property type="molecule type" value="Genomic_DNA"/>
</dbReference>
<accession>A0ABR2JEA6</accession>
<evidence type="ECO:0000313" key="1">
    <source>
        <dbReference type="EMBL" id="KAK8876074.1"/>
    </source>
</evidence>
<keyword evidence="2" id="KW-1185">Reference proteome</keyword>
<reference evidence="1 2" key="1">
    <citation type="submission" date="2024-04" db="EMBL/GenBank/DDBJ databases">
        <title>Tritrichomonas musculus Genome.</title>
        <authorList>
            <person name="Alves-Ferreira E."/>
            <person name="Grigg M."/>
            <person name="Lorenzi H."/>
            <person name="Galac M."/>
        </authorList>
    </citation>
    <scope>NUCLEOTIDE SEQUENCE [LARGE SCALE GENOMIC DNA]</scope>
    <source>
        <strain evidence="1 2">EAF2021</strain>
    </source>
</reference>
<dbReference type="Proteomes" id="UP001470230">
    <property type="component" value="Unassembled WGS sequence"/>
</dbReference>
<gene>
    <name evidence="1" type="ORF">M9Y10_006258</name>
</gene>
<evidence type="ECO:0000313" key="2">
    <source>
        <dbReference type="Proteomes" id="UP001470230"/>
    </source>
</evidence>
<sequence length="75" mass="8657">MMEIHEFSAFDDVDAFALVFVVDEFSFDVCADIFDAEVVSFDALVFDTEVVYFDTLVFDADELVFDAVDRTFFIR</sequence>